<feature type="region of interest" description="Disordered" evidence="1">
    <location>
        <begin position="275"/>
        <end position="314"/>
    </location>
</feature>
<accession>A0A1E3B5T3</accession>
<feature type="region of interest" description="Disordered" evidence="1">
    <location>
        <begin position="391"/>
        <end position="434"/>
    </location>
</feature>
<feature type="compositionally biased region" description="Polar residues" evidence="1">
    <location>
        <begin position="394"/>
        <end position="406"/>
    </location>
</feature>
<evidence type="ECO:0000313" key="3">
    <source>
        <dbReference type="Proteomes" id="UP000094569"/>
    </source>
</evidence>
<dbReference type="OrthoDB" id="5422351at2759"/>
<feature type="region of interest" description="Disordered" evidence="1">
    <location>
        <begin position="144"/>
        <end position="219"/>
    </location>
</feature>
<dbReference type="Proteomes" id="UP000094569">
    <property type="component" value="Unassembled WGS sequence"/>
</dbReference>
<dbReference type="AlphaFoldDB" id="A0A1E3B5T3"/>
<sequence length="631" mass="69396">MNSTTLMTFFLRTDPNVRSVKLFGSWDNFSKPYSLEKDRRVCPGLWKGCYTFTDIICDGSSVQPSSPRSGGLKNGGTYWYYYLLDDDIEHYNETEPTTTHCPFLPGQPVNVLQVPILLPDSEPIHTHNSQSFNNTLDIRTMNPEDRYVNPRQPPKPKLPRLRTSLQQPAPSWSFNSSPLSFITNRTTSQPTSAAGKSRGHSSGGSLDSRISRSVSPPRSRGLRAALQCLNASTPELTAINNSEDEDLVMRPSAAYGPRPLFSPQRDSSPAIRETELPFRRPSSANNHDSLSIQDRRAMKSKYRDPSPFRSPLTVNTHSDRFESFHQNDMPTLRELVREIAVSGDTSVTPRPPNFQDKRLPTLPNTPSSVMDEALRDLDDREKALDAENLGSHFSDFSATDESTGGQSPVLERSRFSEWSTDNEQISPESMVSASTFNEERPLSSITDDAKTPGLLQPSHVAECSDPDTPHLTVDSQPSPAISAGDNSPGIPLPVPRVAVSGSPLLNMADLSINDEDGDHEHSEHPEYVESNPKRRAAFFGELDPVKGLGLSPSPGNSAMLFRDAVERDLAATPRASIGSVSTGRDSLGSGRLVAGQNATMQEMMDELSYLKNMIQNGQDLNGQNEAPQGMI</sequence>
<dbReference type="VEuPathDB" id="FungiDB:SI65_08313"/>
<feature type="region of interest" description="Disordered" evidence="1">
    <location>
        <begin position="343"/>
        <end position="369"/>
    </location>
</feature>
<gene>
    <name evidence="2" type="ORF">SI65_08313</name>
</gene>
<evidence type="ECO:0008006" key="4">
    <source>
        <dbReference type="Google" id="ProtNLM"/>
    </source>
</evidence>
<evidence type="ECO:0000256" key="1">
    <source>
        <dbReference type="SAM" id="MobiDB-lite"/>
    </source>
</evidence>
<dbReference type="PANTHER" id="PTHR40625">
    <property type="entry name" value="GTP-BINDING PROTEIN ESDC-RELATED"/>
    <property type="match status" value="1"/>
</dbReference>
<proteinExistence type="predicted"/>
<protein>
    <recommendedName>
        <fullName evidence="4">AMP-activated protein kinase glycogen-binding domain-containing protein</fullName>
    </recommendedName>
</protein>
<dbReference type="PANTHER" id="PTHR40625:SF1">
    <property type="entry name" value="AMP-ACTIVATED PROTEIN KINASE GLYCOGEN-BINDING DOMAIN-CONTAINING PROTEIN"/>
    <property type="match status" value="1"/>
</dbReference>
<feature type="compositionally biased region" description="Polar residues" evidence="1">
    <location>
        <begin position="416"/>
        <end position="434"/>
    </location>
</feature>
<dbReference type="STRING" id="573508.A0A1E3B5T3"/>
<feature type="compositionally biased region" description="Basic and acidic residues" evidence="1">
    <location>
        <begin position="293"/>
        <end position="306"/>
    </location>
</feature>
<evidence type="ECO:0000313" key="2">
    <source>
        <dbReference type="EMBL" id="ODM16313.1"/>
    </source>
</evidence>
<feature type="compositionally biased region" description="Polar residues" evidence="1">
    <location>
        <begin position="163"/>
        <end position="194"/>
    </location>
</feature>
<reference evidence="2 3" key="1">
    <citation type="journal article" date="2016" name="BMC Genomics">
        <title>Comparative genomic and transcriptomic analyses of the Fuzhuan brick tea-fermentation fungus Aspergillus cristatus.</title>
        <authorList>
            <person name="Ge Y."/>
            <person name="Wang Y."/>
            <person name="Liu Y."/>
            <person name="Tan Y."/>
            <person name="Ren X."/>
            <person name="Zhang X."/>
            <person name="Hyde K.D."/>
            <person name="Liu Y."/>
            <person name="Liu Z."/>
        </authorList>
    </citation>
    <scope>NUCLEOTIDE SEQUENCE [LARGE SCALE GENOMIC DNA]</scope>
    <source>
        <strain evidence="2 3">GZAAS20.1005</strain>
    </source>
</reference>
<name>A0A1E3B5T3_ASPCR</name>
<comment type="caution">
    <text evidence="2">The sequence shown here is derived from an EMBL/GenBank/DDBJ whole genome shotgun (WGS) entry which is preliminary data.</text>
</comment>
<organism evidence="2 3">
    <name type="scientific">Aspergillus cristatus</name>
    <name type="common">Chinese Fuzhuan brick tea-fermentation fungus</name>
    <name type="synonym">Eurotium cristatum</name>
    <dbReference type="NCBI Taxonomy" id="573508"/>
    <lineage>
        <taxon>Eukaryota</taxon>
        <taxon>Fungi</taxon>
        <taxon>Dikarya</taxon>
        <taxon>Ascomycota</taxon>
        <taxon>Pezizomycotina</taxon>
        <taxon>Eurotiomycetes</taxon>
        <taxon>Eurotiomycetidae</taxon>
        <taxon>Eurotiales</taxon>
        <taxon>Aspergillaceae</taxon>
        <taxon>Aspergillus</taxon>
        <taxon>Aspergillus subgen. Aspergillus</taxon>
    </lineage>
</organism>
<keyword evidence="3" id="KW-1185">Reference proteome</keyword>
<dbReference type="EMBL" id="JXNT01000012">
    <property type="protein sequence ID" value="ODM16313.1"/>
    <property type="molecule type" value="Genomic_DNA"/>
</dbReference>
<feature type="compositionally biased region" description="Polar residues" evidence="1">
    <location>
        <begin position="282"/>
        <end position="292"/>
    </location>
</feature>